<evidence type="ECO:0000313" key="3">
    <source>
        <dbReference type="EMBL" id="NHZ67095.1"/>
    </source>
</evidence>
<keyword evidence="4" id="KW-1185">Reference proteome</keyword>
<dbReference type="Pfam" id="PF00665">
    <property type="entry name" value="rve"/>
    <property type="match status" value="1"/>
</dbReference>
<comment type="caution">
    <text evidence="3">The sequence shown here is derived from an EMBL/GenBank/DDBJ whole genome shotgun (WGS) entry which is preliminary data.</text>
</comment>
<dbReference type="InterPro" id="IPR036397">
    <property type="entry name" value="RNaseH_sf"/>
</dbReference>
<evidence type="ECO:0000259" key="2">
    <source>
        <dbReference type="PROSITE" id="PS50994"/>
    </source>
</evidence>
<feature type="domain" description="Integrase catalytic" evidence="2">
    <location>
        <begin position="121"/>
        <end position="286"/>
    </location>
</feature>
<dbReference type="InterPro" id="IPR048020">
    <property type="entry name" value="Transpos_IS3"/>
</dbReference>
<sequence length="345" mass="39070">MAATSELVGEMGVRSACASMGLPRATYYRACREARAPLHTVRRPRRSPLALSASERQDVIDMLHSPEYVDVAPRTAYAMLLDAGIFLASVSTFYRILRACSGTRGRRDQLVHPDYARPELLATRPREVWSWDITKLKGPVKSAHFHLYVILDIFSRYVVGWMIADHESDQLAESLIGHTCDQEGIVPGQLTLHADRGAAMRSKLVADLLVDLDVVKSHSRPYTSDDNPFSEAQFKTMKYRPGFPERFHSLAEARSFCQTFFEWYNYDHRHSGIGYMTPAAMHNDVAKIIYEQRDQVLLNAFSLHPNRFKNSRPRPPALPTEAGINMPKMDIGTNEQTEECSLNNL</sequence>
<evidence type="ECO:0000313" key="4">
    <source>
        <dbReference type="Proteomes" id="UP000610594"/>
    </source>
</evidence>
<dbReference type="SUPFAM" id="SSF53098">
    <property type="entry name" value="Ribonuclease H-like"/>
    <property type="match status" value="1"/>
</dbReference>
<dbReference type="Proteomes" id="UP000610594">
    <property type="component" value="Unassembled WGS sequence"/>
</dbReference>
<name>A0ABX0MWM0_9BURK</name>
<dbReference type="PANTHER" id="PTHR46889">
    <property type="entry name" value="TRANSPOSASE INSF FOR INSERTION SEQUENCE IS3B-RELATED"/>
    <property type="match status" value="1"/>
</dbReference>
<dbReference type="InterPro" id="IPR012337">
    <property type="entry name" value="RNaseH-like_sf"/>
</dbReference>
<dbReference type="InterPro" id="IPR001584">
    <property type="entry name" value="Integrase_cat-core"/>
</dbReference>
<accession>A0ABX0MWM0</accession>
<dbReference type="InterPro" id="IPR050900">
    <property type="entry name" value="Transposase_IS3/IS150/IS904"/>
</dbReference>
<dbReference type="NCBIfam" id="NF033516">
    <property type="entry name" value="transpos_IS3"/>
    <property type="match status" value="1"/>
</dbReference>
<dbReference type="PROSITE" id="PS50994">
    <property type="entry name" value="INTEGRASE"/>
    <property type="match status" value="1"/>
</dbReference>
<feature type="region of interest" description="Disordered" evidence="1">
    <location>
        <begin position="309"/>
        <end position="328"/>
    </location>
</feature>
<protein>
    <submittedName>
        <fullName evidence="3">IS3 family transposase</fullName>
    </submittedName>
</protein>
<organism evidence="3 4">
    <name type="scientific">Massilia genomosp. 1</name>
    <dbReference type="NCBI Taxonomy" id="2609280"/>
    <lineage>
        <taxon>Bacteria</taxon>
        <taxon>Pseudomonadati</taxon>
        <taxon>Pseudomonadota</taxon>
        <taxon>Betaproteobacteria</taxon>
        <taxon>Burkholderiales</taxon>
        <taxon>Oxalobacteraceae</taxon>
        <taxon>Telluria group</taxon>
        <taxon>Massilia</taxon>
    </lineage>
</organism>
<gene>
    <name evidence="3" type="ORF">F1735_33375</name>
</gene>
<proteinExistence type="predicted"/>
<dbReference type="Gene3D" id="3.30.420.10">
    <property type="entry name" value="Ribonuclease H-like superfamily/Ribonuclease H"/>
    <property type="match status" value="1"/>
</dbReference>
<dbReference type="EMBL" id="WHJF01000272">
    <property type="protein sequence ID" value="NHZ67095.1"/>
    <property type="molecule type" value="Genomic_DNA"/>
</dbReference>
<dbReference type="PANTHER" id="PTHR46889:SF5">
    <property type="entry name" value="INTEGRASE PROTEIN"/>
    <property type="match status" value="1"/>
</dbReference>
<evidence type="ECO:0000256" key="1">
    <source>
        <dbReference type="SAM" id="MobiDB-lite"/>
    </source>
</evidence>
<reference evidence="3 4" key="1">
    <citation type="submission" date="2019-10" db="EMBL/GenBank/DDBJ databases">
        <title>Taxonomy of Antarctic Massilia spp.: description of Massilia rubra sp. nov., Massilia aquatica sp. nov., Massilia mucilaginosa sp. nov., Massilia frigida sp. nov. isolated from streams, lakes and regoliths.</title>
        <authorList>
            <person name="Holochova P."/>
            <person name="Sedlacek I."/>
            <person name="Kralova S."/>
            <person name="Maslanova I."/>
            <person name="Busse H.-J."/>
            <person name="Stankova E."/>
            <person name="Vrbovska V."/>
            <person name="Kovarovic V."/>
            <person name="Bartak M."/>
            <person name="Svec P."/>
            <person name="Pantucek R."/>
        </authorList>
    </citation>
    <scope>NUCLEOTIDE SEQUENCE [LARGE SCALE GENOMIC DNA]</scope>
    <source>
        <strain evidence="3 4">CCM 8694</strain>
    </source>
</reference>